<keyword evidence="2" id="KW-0732">Signal</keyword>
<gene>
    <name evidence="3" type="ORF">SAMN05216267_1001154</name>
</gene>
<evidence type="ECO:0000256" key="1">
    <source>
        <dbReference type="SAM" id="MobiDB-lite"/>
    </source>
</evidence>
<organism evidence="3 4">
    <name type="scientific">Actinacidiphila rubida</name>
    <dbReference type="NCBI Taxonomy" id="310780"/>
    <lineage>
        <taxon>Bacteria</taxon>
        <taxon>Bacillati</taxon>
        <taxon>Actinomycetota</taxon>
        <taxon>Actinomycetes</taxon>
        <taxon>Kitasatosporales</taxon>
        <taxon>Streptomycetaceae</taxon>
        <taxon>Actinacidiphila</taxon>
    </lineage>
</organism>
<evidence type="ECO:0000313" key="3">
    <source>
        <dbReference type="EMBL" id="SEN07608.1"/>
    </source>
</evidence>
<feature type="chain" id="PRO_5038989516" description="Lipoprotein" evidence="2">
    <location>
        <begin position="24"/>
        <end position="165"/>
    </location>
</feature>
<reference evidence="3 4" key="1">
    <citation type="submission" date="2016-10" db="EMBL/GenBank/DDBJ databases">
        <authorList>
            <person name="de Groot N.N."/>
        </authorList>
    </citation>
    <scope>NUCLEOTIDE SEQUENCE [LARGE SCALE GENOMIC DNA]</scope>
    <source>
        <strain evidence="3 4">CGMCC 4.2026</strain>
    </source>
</reference>
<evidence type="ECO:0000256" key="2">
    <source>
        <dbReference type="SAM" id="SignalP"/>
    </source>
</evidence>
<dbReference type="PROSITE" id="PS51257">
    <property type="entry name" value="PROKAR_LIPOPROTEIN"/>
    <property type="match status" value="1"/>
</dbReference>
<feature type="region of interest" description="Disordered" evidence="1">
    <location>
        <begin position="31"/>
        <end position="76"/>
    </location>
</feature>
<dbReference type="STRING" id="310780.SAMN05216267_1001154"/>
<keyword evidence="4" id="KW-1185">Reference proteome</keyword>
<dbReference type="Proteomes" id="UP000181951">
    <property type="component" value="Unassembled WGS sequence"/>
</dbReference>
<evidence type="ECO:0000313" key="4">
    <source>
        <dbReference type="Proteomes" id="UP000181951"/>
    </source>
</evidence>
<sequence length="165" mass="16046">MRCRGRTLTGTAIAAAAAAVALALSGCSSDSGSQGKKAPSTSASSSADQPAPSATTSAAAPATSSSPTASGETDSHSVEGVWMATQGGTKVQLVLGKGTAGLTSTSLCGGSYTGEDAIALTLTCMDGNKQRTSGHGTLAADGKTLTVQWTGGLTDSFTRTGLPSN</sequence>
<name>A0A1H8DM43_9ACTN</name>
<dbReference type="AlphaFoldDB" id="A0A1H8DM43"/>
<feature type="compositionally biased region" description="Low complexity" evidence="1">
    <location>
        <begin position="38"/>
        <end position="70"/>
    </location>
</feature>
<feature type="signal peptide" evidence="2">
    <location>
        <begin position="1"/>
        <end position="23"/>
    </location>
</feature>
<dbReference type="EMBL" id="FODD01000001">
    <property type="protein sequence ID" value="SEN07608.1"/>
    <property type="molecule type" value="Genomic_DNA"/>
</dbReference>
<proteinExistence type="predicted"/>
<protein>
    <recommendedName>
        <fullName evidence="5">Lipoprotein</fullName>
    </recommendedName>
</protein>
<accession>A0A1H8DM43</accession>
<evidence type="ECO:0008006" key="5">
    <source>
        <dbReference type="Google" id="ProtNLM"/>
    </source>
</evidence>